<dbReference type="AlphaFoldDB" id="K6ZYP1"/>
<evidence type="ECO:0000259" key="3">
    <source>
        <dbReference type="PROSITE" id="PS51168"/>
    </source>
</evidence>
<evidence type="ECO:0000313" key="5">
    <source>
        <dbReference type="EMBL" id="GAC28415.1"/>
    </source>
</evidence>
<dbReference type="Pfam" id="PF01817">
    <property type="entry name" value="CM_2"/>
    <property type="match status" value="1"/>
</dbReference>
<dbReference type="InterPro" id="IPR036263">
    <property type="entry name" value="Chorismate_II_sf"/>
</dbReference>
<dbReference type="InterPro" id="IPR036979">
    <property type="entry name" value="CM_dom_sf"/>
</dbReference>
<keyword evidence="6" id="KW-1185">Reference proteome</keyword>
<comment type="subcellular location">
    <subcellularLocation>
        <location evidence="2">Cytoplasm</location>
    </subcellularLocation>
</comment>
<evidence type="ECO:0000313" key="6">
    <source>
        <dbReference type="Proteomes" id="UP000006251"/>
    </source>
</evidence>
<dbReference type="RefSeq" id="WP_006010583.1">
    <property type="nucleotide sequence ID" value="NZ_AUAV01000015.1"/>
</dbReference>
<dbReference type="InterPro" id="IPR046826">
    <property type="entry name" value="PDH_N"/>
</dbReference>
<dbReference type="PANTHER" id="PTHR21363">
    <property type="entry name" value="PREPHENATE DEHYDROGENASE"/>
    <property type="match status" value="1"/>
</dbReference>
<feature type="domain" description="Prephenate/arogenate dehydrogenase" evidence="4">
    <location>
        <begin position="101"/>
        <end position="363"/>
    </location>
</feature>
<comment type="pathway">
    <text evidence="2">Metabolic intermediate biosynthesis; prephenate biosynthesis; prephenate from chorismate: step 1/1.</text>
</comment>
<gene>
    <name evidence="5" type="primary">tyrA</name>
    <name evidence="5" type="ORF">GPAL_1551</name>
</gene>
<dbReference type="GO" id="GO:0046417">
    <property type="term" value="P:chorismate metabolic process"/>
    <property type="evidence" value="ECO:0007669"/>
    <property type="project" value="InterPro"/>
</dbReference>
<dbReference type="NCBIfam" id="TIGR01799">
    <property type="entry name" value="CM_T"/>
    <property type="match status" value="1"/>
</dbReference>
<dbReference type="SUPFAM" id="SSF51735">
    <property type="entry name" value="NAD(P)-binding Rossmann-fold domains"/>
    <property type="match status" value="1"/>
</dbReference>
<keyword evidence="2" id="KW-0057">Aromatic amino acid biosynthesis</keyword>
<dbReference type="GO" id="GO:0006571">
    <property type="term" value="P:tyrosine biosynthetic process"/>
    <property type="evidence" value="ECO:0007669"/>
    <property type="project" value="UniProtKB-UniPathway"/>
</dbReference>
<comment type="caution">
    <text evidence="5">The sequence shown here is derived from an EMBL/GenBank/DDBJ whole genome shotgun (WGS) entry which is preliminary data.</text>
</comment>
<organism evidence="5 6">
    <name type="scientific">Brumicola pallidula DSM 14239 = ACAM 615</name>
    <dbReference type="NCBI Taxonomy" id="1121922"/>
    <lineage>
        <taxon>Bacteria</taxon>
        <taxon>Pseudomonadati</taxon>
        <taxon>Pseudomonadota</taxon>
        <taxon>Gammaproteobacteria</taxon>
        <taxon>Alteromonadales</taxon>
        <taxon>Alteromonadaceae</taxon>
        <taxon>Brumicola</taxon>
    </lineage>
</organism>
<dbReference type="GO" id="GO:0005737">
    <property type="term" value="C:cytoplasm"/>
    <property type="evidence" value="ECO:0007669"/>
    <property type="project" value="UniProtKB-SubCell"/>
</dbReference>
<dbReference type="STRING" id="1121922.GCA_000428905_02809"/>
<dbReference type="InterPro" id="IPR036291">
    <property type="entry name" value="NAD(P)-bd_dom_sf"/>
</dbReference>
<dbReference type="GO" id="GO:0004106">
    <property type="term" value="F:chorismate mutase activity"/>
    <property type="evidence" value="ECO:0007669"/>
    <property type="project" value="InterPro"/>
</dbReference>
<dbReference type="GO" id="GO:0070403">
    <property type="term" value="F:NAD+ binding"/>
    <property type="evidence" value="ECO:0007669"/>
    <property type="project" value="InterPro"/>
</dbReference>
<keyword evidence="2" id="KW-0413">Isomerase</keyword>
<dbReference type="Gene3D" id="1.20.59.10">
    <property type="entry name" value="Chorismate mutase"/>
    <property type="match status" value="1"/>
</dbReference>
<dbReference type="Gene3D" id="3.40.50.720">
    <property type="entry name" value="NAD(P)-binding Rossmann-like Domain"/>
    <property type="match status" value="1"/>
</dbReference>
<dbReference type="InterPro" id="IPR011277">
    <property type="entry name" value="CM_T"/>
</dbReference>
<keyword evidence="2" id="KW-0827">Tyrosine biosynthesis</keyword>
<proteinExistence type="predicted"/>
<dbReference type="UniPathway" id="UPA00120">
    <property type="reaction ID" value="UER00203"/>
</dbReference>
<reference evidence="6" key="1">
    <citation type="journal article" date="2014" name="Environ. Microbiol.">
        <title>Comparative genomics of the marine bacterial genus Glaciecola reveals the high degree of genomic diversity and genomic characteristic for cold adaptation.</title>
        <authorList>
            <person name="Qin Q.L."/>
            <person name="Xie B.B."/>
            <person name="Yu Y."/>
            <person name="Shu Y.L."/>
            <person name="Rong J.C."/>
            <person name="Zhang Y.J."/>
            <person name="Zhao D.L."/>
            <person name="Chen X.L."/>
            <person name="Zhang X.Y."/>
            <person name="Chen B."/>
            <person name="Zhou B.C."/>
            <person name="Zhang Y.Z."/>
        </authorList>
    </citation>
    <scope>NUCLEOTIDE SEQUENCE [LARGE SCALE GENOMIC DNA]</scope>
    <source>
        <strain evidence="6">ACAM 615</strain>
    </source>
</reference>
<accession>K6ZYP1</accession>
<comment type="pathway">
    <text evidence="2">Amino-acid biosynthesis; L-tyrosine biosynthesis; (4-hydroxyphenyl)pyruvate from prephenate (NAD(+) route): step 1/1.</text>
</comment>
<dbReference type="SMART" id="SM00830">
    <property type="entry name" value="CM_2"/>
    <property type="match status" value="1"/>
</dbReference>
<dbReference type="NCBIfam" id="NF008400">
    <property type="entry name" value="PRK11199.1"/>
    <property type="match status" value="1"/>
</dbReference>
<protein>
    <recommendedName>
        <fullName evidence="2">T-protein</fullName>
    </recommendedName>
</protein>
<feature type="domain" description="Chorismate mutase" evidence="3">
    <location>
        <begin position="2"/>
        <end position="93"/>
    </location>
</feature>
<sequence length="382" mass="43017">MLKTDKTLAQLRDHIDDVDGQLIQLLKLRNELTSQVGEVKSQTGMPIYVPSRESEMIAARREQAESIGLSPDLAEDVLRRVIRDSYRSQHTNYRCINPSINKVVIIGGAGALGKVFVTLFEQSDYSVTSLEKNDWARADEIFTGADLVIVAVPIKLTVSVIEGLSTLPKECILADITSVKDQPLQAMLKVHQGPVVGLHPMFGPDSPGMIKQVVVVCHGREPDKYEWLLEQMRTWGAVLHESSSKEHDSAMAFIQVMRHFSTFVYGQHLKEEDPSLASLLMFSSPIYRLELAMVGRLFAQAPELYADIIFNNAESLALLKRFHARFGEALKLIEEVDKASFVNQFNETKQWFGDYAEQCLIDSKQLLLKADDSQLLRKTQRK</sequence>
<keyword evidence="2" id="KW-0028">Amino-acid biosynthesis</keyword>
<dbReference type="UniPathway" id="UPA00122">
    <property type="reaction ID" value="UER00961"/>
</dbReference>
<dbReference type="OrthoDB" id="6198144at2"/>
<dbReference type="Pfam" id="PF20463">
    <property type="entry name" value="PDH_C"/>
    <property type="match status" value="1"/>
</dbReference>
<evidence type="ECO:0000256" key="1">
    <source>
        <dbReference type="ARBA" id="ARBA00023002"/>
    </source>
</evidence>
<dbReference type="InterPro" id="IPR008244">
    <property type="entry name" value="Chor_mut/prephenate_DH_T"/>
</dbReference>
<dbReference type="SUPFAM" id="SSF48600">
    <property type="entry name" value="Chorismate mutase II"/>
    <property type="match status" value="1"/>
</dbReference>
<dbReference type="InterPro" id="IPR002701">
    <property type="entry name" value="CM_II_prokaryot"/>
</dbReference>
<dbReference type="Gene3D" id="1.10.3660.10">
    <property type="entry name" value="6-phosphogluconate dehydrogenase C-terminal like domain"/>
    <property type="match status" value="1"/>
</dbReference>
<dbReference type="InterPro" id="IPR003099">
    <property type="entry name" value="Prephen_DH"/>
</dbReference>
<dbReference type="InterPro" id="IPR008927">
    <property type="entry name" value="6-PGluconate_DH-like_C_sf"/>
</dbReference>
<dbReference type="SUPFAM" id="SSF48179">
    <property type="entry name" value="6-phosphogluconate dehydrogenase C-terminal domain-like"/>
    <property type="match status" value="1"/>
</dbReference>
<evidence type="ECO:0000256" key="2">
    <source>
        <dbReference type="PIRNR" id="PIRNR001499"/>
    </source>
</evidence>
<dbReference type="Proteomes" id="UP000006251">
    <property type="component" value="Unassembled WGS sequence"/>
</dbReference>
<keyword evidence="2" id="KW-0963">Cytoplasm</keyword>
<dbReference type="PIRSF" id="PIRSF001499">
    <property type="entry name" value="Chor_mut_pdh_Tpr"/>
    <property type="match status" value="1"/>
</dbReference>
<dbReference type="GO" id="GO:0004665">
    <property type="term" value="F:prephenate dehydrogenase (NADP+) activity"/>
    <property type="evidence" value="ECO:0007669"/>
    <property type="project" value="InterPro"/>
</dbReference>
<dbReference type="InterPro" id="IPR050812">
    <property type="entry name" value="Preph/Arog_dehydrog"/>
</dbReference>
<dbReference type="PANTHER" id="PTHR21363:SF0">
    <property type="entry name" value="PREPHENATE DEHYDROGENASE [NADP(+)]"/>
    <property type="match status" value="1"/>
</dbReference>
<name>K6ZYP1_9ALTE</name>
<evidence type="ECO:0000259" key="4">
    <source>
        <dbReference type="PROSITE" id="PS51176"/>
    </source>
</evidence>
<dbReference type="InterPro" id="IPR046825">
    <property type="entry name" value="PDH_C"/>
</dbReference>
<keyword evidence="1 2" id="KW-0560">Oxidoreductase</keyword>
<dbReference type="EMBL" id="BAEQ01000024">
    <property type="protein sequence ID" value="GAC28415.1"/>
    <property type="molecule type" value="Genomic_DNA"/>
</dbReference>
<dbReference type="Pfam" id="PF02153">
    <property type="entry name" value="PDH_N"/>
    <property type="match status" value="1"/>
</dbReference>
<dbReference type="GO" id="GO:0008977">
    <property type="term" value="F:prephenate dehydrogenase (NAD+) activity"/>
    <property type="evidence" value="ECO:0007669"/>
    <property type="project" value="InterPro"/>
</dbReference>
<dbReference type="PROSITE" id="PS51176">
    <property type="entry name" value="PDH_ADH"/>
    <property type="match status" value="1"/>
</dbReference>
<keyword evidence="2" id="KW-0520">NAD</keyword>
<dbReference type="PROSITE" id="PS51168">
    <property type="entry name" value="CHORISMATE_MUT_2"/>
    <property type="match status" value="1"/>
</dbReference>